<organism evidence="1 2">
    <name type="scientific">Paraburkholderia rhynchosiae</name>
    <dbReference type="NCBI Taxonomy" id="487049"/>
    <lineage>
        <taxon>Bacteria</taxon>
        <taxon>Pseudomonadati</taxon>
        <taxon>Pseudomonadota</taxon>
        <taxon>Betaproteobacteria</taxon>
        <taxon>Burkholderiales</taxon>
        <taxon>Burkholderiaceae</taxon>
        <taxon>Paraburkholderia</taxon>
    </lineage>
</organism>
<dbReference type="EMBL" id="JAQQDW010000103">
    <property type="protein sequence ID" value="MFM0108119.1"/>
    <property type="molecule type" value="Genomic_DNA"/>
</dbReference>
<gene>
    <name evidence="1" type="ORF">PQR01_32940</name>
</gene>
<evidence type="ECO:0000313" key="1">
    <source>
        <dbReference type="EMBL" id="MFM0108119.1"/>
    </source>
</evidence>
<dbReference type="Proteomes" id="UP001629235">
    <property type="component" value="Unassembled WGS sequence"/>
</dbReference>
<proteinExistence type="predicted"/>
<comment type="caution">
    <text evidence="1">The sequence shown here is derived from an EMBL/GenBank/DDBJ whole genome shotgun (WGS) entry which is preliminary data.</text>
</comment>
<reference evidence="1 2" key="1">
    <citation type="journal article" date="2024" name="Chem. Sci.">
        <title>Discovery of megapolipeptins by genome mining of a Burkholderiales bacteria collection.</title>
        <authorList>
            <person name="Paulo B.S."/>
            <person name="Recchia M.J.J."/>
            <person name="Lee S."/>
            <person name="Fergusson C.H."/>
            <person name="Romanowski S.B."/>
            <person name="Hernandez A."/>
            <person name="Krull N."/>
            <person name="Liu D.Y."/>
            <person name="Cavanagh H."/>
            <person name="Bos A."/>
            <person name="Gray C.A."/>
            <person name="Murphy B.T."/>
            <person name="Linington R.G."/>
            <person name="Eustaquio A.S."/>
        </authorList>
    </citation>
    <scope>NUCLEOTIDE SEQUENCE [LARGE SCALE GENOMIC DNA]</scope>
    <source>
        <strain evidence="1 2">RL18-126-BIB-B</strain>
    </source>
</reference>
<keyword evidence="2" id="KW-1185">Reference proteome</keyword>
<accession>A0ACC7NLD9</accession>
<sequence length="175" mass="19127">MNLYFDNNVLPDLIRAGINPVVAVAGSEFVLSVTLDLAEEYLQAIENERVPLAEKRLCRALLVAATERGIFGFAEAGGAYSGFDHGMWATEEMGETIRSTNIPHRAGKVIPKNRTDAFLAALSQGAVVVTNDTGSHYKRAKAAGQHVYSWSEIYDVEKAPSDLARKLRALFTKLT</sequence>
<protein>
    <submittedName>
        <fullName evidence="1">Uncharacterized protein</fullName>
    </submittedName>
</protein>
<evidence type="ECO:0000313" key="2">
    <source>
        <dbReference type="Proteomes" id="UP001629235"/>
    </source>
</evidence>
<name>A0ACC7NLD9_9BURK</name>